<dbReference type="AlphaFoldDB" id="A0A1H9KGV6"/>
<dbReference type="Pfam" id="PF05425">
    <property type="entry name" value="CopD"/>
    <property type="match status" value="1"/>
</dbReference>
<dbReference type="RefSeq" id="WP_093288636.1">
    <property type="nucleotide sequence ID" value="NZ_FOFS01000013.1"/>
</dbReference>
<keyword evidence="4" id="KW-1185">Reference proteome</keyword>
<evidence type="ECO:0000256" key="1">
    <source>
        <dbReference type="SAM" id="Phobius"/>
    </source>
</evidence>
<reference evidence="3 4" key="1">
    <citation type="submission" date="2016-10" db="EMBL/GenBank/DDBJ databases">
        <authorList>
            <person name="de Groot N.N."/>
        </authorList>
    </citation>
    <scope>NUCLEOTIDE SEQUENCE [LARGE SCALE GENOMIC DNA]</scope>
    <source>
        <strain evidence="3 4">DSM 25927</strain>
    </source>
</reference>
<dbReference type="OrthoDB" id="8419862at2"/>
<keyword evidence="1" id="KW-0472">Membrane</keyword>
<evidence type="ECO:0000259" key="2">
    <source>
        <dbReference type="Pfam" id="PF05425"/>
    </source>
</evidence>
<feature type="transmembrane region" description="Helical" evidence="1">
    <location>
        <begin position="51"/>
        <end position="70"/>
    </location>
</feature>
<keyword evidence="1" id="KW-1133">Transmembrane helix</keyword>
<feature type="transmembrane region" description="Helical" evidence="1">
    <location>
        <begin position="82"/>
        <end position="103"/>
    </location>
</feature>
<dbReference type="EMBL" id="FOFS01000013">
    <property type="protein sequence ID" value="SEQ98328.1"/>
    <property type="molecule type" value="Genomic_DNA"/>
</dbReference>
<dbReference type="GO" id="GO:0016020">
    <property type="term" value="C:membrane"/>
    <property type="evidence" value="ECO:0007669"/>
    <property type="project" value="InterPro"/>
</dbReference>
<gene>
    <name evidence="3" type="ORF">SAMN04488038_113106</name>
</gene>
<evidence type="ECO:0000313" key="4">
    <source>
        <dbReference type="Proteomes" id="UP000199233"/>
    </source>
</evidence>
<proteinExistence type="predicted"/>
<keyword evidence="1" id="KW-0812">Transmembrane</keyword>
<feature type="transmembrane region" description="Helical" evidence="1">
    <location>
        <begin position="129"/>
        <end position="147"/>
    </location>
</feature>
<evidence type="ECO:0000313" key="3">
    <source>
        <dbReference type="EMBL" id="SEQ98328.1"/>
    </source>
</evidence>
<feature type="domain" description="Copper resistance protein D" evidence="2">
    <location>
        <begin position="46"/>
        <end position="145"/>
    </location>
</feature>
<name>A0A1H9KGV6_9GAMM</name>
<feature type="transmembrane region" description="Helical" evidence="1">
    <location>
        <begin position="6"/>
        <end position="30"/>
    </location>
</feature>
<dbReference type="InterPro" id="IPR008457">
    <property type="entry name" value="Cu-R_CopD_dom"/>
</dbReference>
<protein>
    <submittedName>
        <fullName evidence="3">Uncharacterized membrane protein</fullName>
    </submittedName>
</protein>
<dbReference type="STRING" id="489703.SAMN04488038_113106"/>
<dbReference type="Proteomes" id="UP000199233">
    <property type="component" value="Unassembled WGS sequence"/>
</dbReference>
<organism evidence="3 4">
    <name type="scientific">Solimonas aquatica</name>
    <dbReference type="NCBI Taxonomy" id="489703"/>
    <lineage>
        <taxon>Bacteria</taxon>
        <taxon>Pseudomonadati</taxon>
        <taxon>Pseudomonadota</taxon>
        <taxon>Gammaproteobacteria</taxon>
        <taxon>Nevskiales</taxon>
        <taxon>Nevskiaceae</taxon>
        <taxon>Solimonas</taxon>
    </lineage>
</organism>
<sequence length="148" mass="16336">MHAVLLLLHLASVIIWVGGMFFAYFCLRPAAVQLLQPPQRLPLWTQTFHRFFRYVSLALILLIGSGLKMLLNVGFADAPPGWHAMMGLGLLMAAIFAYVYGALYPRLRHHSQAGEWPAAAAALNSIRRLVAVNLFLSLLVLIAAVSAR</sequence>
<accession>A0A1H9KGV6</accession>